<evidence type="ECO:0000256" key="1">
    <source>
        <dbReference type="SAM" id="MobiDB-lite"/>
    </source>
</evidence>
<dbReference type="EMBL" id="JAZHXI010000011">
    <property type="protein sequence ID" value="KAL2066259.1"/>
    <property type="molecule type" value="Genomic_DNA"/>
</dbReference>
<protein>
    <recommendedName>
        <fullName evidence="4">25S rRNA (Uridine(2843)-N(3))-methyltransferase</fullName>
    </recommendedName>
</protein>
<accession>A0ABR4CAK5</accession>
<evidence type="ECO:0000313" key="2">
    <source>
        <dbReference type="EMBL" id="KAL2066259.1"/>
    </source>
</evidence>
<dbReference type="Proteomes" id="UP001595075">
    <property type="component" value="Unassembled WGS sequence"/>
</dbReference>
<evidence type="ECO:0008006" key="4">
    <source>
        <dbReference type="Google" id="ProtNLM"/>
    </source>
</evidence>
<evidence type="ECO:0000313" key="3">
    <source>
        <dbReference type="Proteomes" id="UP001595075"/>
    </source>
</evidence>
<comment type="caution">
    <text evidence="2">The sequence shown here is derived from an EMBL/GenBank/DDBJ whole genome shotgun (WGS) entry which is preliminary data.</text>
</comment>
<sequence>MSKYIRHEKSQRKHPVASSATSLIKAPMVPTAPKERPGWKGPGFNKKTPRQAQLPSQSKLSRVTVAVQEQIIPLAHQQLLLNVVRAAFPLCQDYETLKPMLQGIRLALAEGDSDKAFSSQDWMEAYAVRWSSTRALSCATLLLSIVEEFGEETRIQNYLDGRRTSESTTRIVCFGGGSTEIMAFAASLRHISEEQNNDNTSTRPAVTDGPSKAAVSPLSRVDLYLVDKADWAPVVSNIELGLFNPPELSKYASQSAKLNNASFIASADMSTSFLQKDILVASQEDLAAVLGPTPSLITFFFTLNDLHAISSAKTAALLLKLTLLAPRDSLLLVVDSVEPSSEAVVGVDGVGMEKGRYRMGKWLDIVLMGQFESAGVSDKSAWREIVRDENRVFRLAEGLKFPISLDHVNFQVHLFKKR</sequence>
<name>A0ABR4CAK5_9HELO</name>
<organism evidence="2 3">
    <name type="scientific">Oculimacula yallundae</name>
    <dbReference type="NCBI Taxonomy" id="86028"/>
    <lineage>
        <taxon>Eukaryota</taxon>
        <taxon>Fungi</taxon>
        <taxon>Dikarya</taxon>
        <taxon>Ascomycota</taxon>
        <taxon>Pezizomycotina</taxon>
        <taxon>Leotiomycetes</taxon>
        <taxon>Helotiales</taxon>
        <taxon>Ploettnerulaceae</taxon>
        <taxon>Oculimacula</taxon>
    </lineage>
</organism>
<feature type="region of interest" description="Disordered" evidence="1">
    <location>
        <begin position="1"/>
        <end position="57"/>
    </location>
</feature>
<dbReference type="InterPro" id="IPR021463">
    <property type="entry name" value="Methyltransf_34"/>
</dbReference>
<keyword evidence="3" id="KW-1185">Reference proteome</keyword>
<reference evidence="2 3" key="1">
    <citation type="journal article" date="2024" name="Commun. Biol.">
        <title>Comparative genomic analysis of thermophilic fungi reveals convergent evolutionary adaptations and gene losses.</title>
        <authorList>
            <person name="Steindorff A.S."/>
            <person name="Aguilar-Pontes M.V."/>
            <person name="Robinson A.J."/>
            <person name="Andreopoulos B."/>
            <person name="LaButti K."/>
            <person name="Kuo A."/>
            <person name="Mondo S."/>
            <person name="Riley R."/>
            <person name="Otillar R."/>
            <person name="Haridas S."/>
            <person name="Lipzen A."/>
            <person name="Grimwood J."/>
            <person name="Schmutz J."/>
            <person name="Clum A."/>
            <person name="Reid I.D."/>
            <person name="Moisan M.C."/>
            <person name="Butler G."/>
            <person name="Nguyen T.T.M."/>
            <person name="Dewar K."/>
            <person name="Conant G."/>
            <person name="Drula E."/>
            <person name="Henrissat B."/>
            <person name="Hansel C."/>
            <person name="Singer S."/>
            <person name="Hutchinson M.I."/>
            <person name="de Vries R.P."/>
            <person name="Natvig D.O."/>
            <person name="Powell A.J."/>
            <person name="Tsang A."/>
            <person name="Grigoriev I.V."/>
        </authorList>
    </citation>
    <scope>NUCLEOTIDE SEQUENCE [LARGE SCALE GENOMIC DNA]</scope>
    <source>
        <strain evidence="2 3">CBS 494.80</strain>
    </source>
</reference>
<proteinExistence type="predicted"/>
<gene>
    <name evidence="2" type="ORF">VTL71DRAFT_2330</name>
</gene>
<dbReference type="Pfam" id="PF11312">
    <property type="entry name" value="Methyltransf_34"/>
    <property type="match status" value="1"/>
</dbReference>